<sequence length="82" mass="9055">MASSPVQERGAVAQDSTKDRAKLDGTHESILCACCSTFYPSYWWNPETYIAPAALLHSNRYPEFDCQVAGILISVRLMGLDS</sequence>
<comment type="caution">
    <text evidence="2">The sequence shown here is derived from an EMBL/GenBank/DDBJ whole genome shotgun (WGS) entry which is preliminary data.</text>
</comment>
<reference evidence="2 3" key="1">
    <citation type="journal article" date="2014" name="Agronomy (Basel)">
        <title>A Draft Genome Sequence for Ensete ventricosum, the Drought-Tolerant Tree Against Hunger.</title>
        <authorList>
            <person name="Harrison J."/>
            <person name="Moore K.A."/>
            <person name="Paszkiewicz K."/>
            <person name="Jones T."/>
            <person name="Grant M."/>
            <person name="Ambacheew D."/>
            <person name="Muzemil S."/>
            <person name="Studholme D.J."/>
        </authorList>
    </citation>
    <scope>NUCLEOTIDE SEQUENCE [LARGE SCALE GENOMIC DNA]</scope>
</reference>
<evidence type="ECO:0000256" key="1">
    <source>
        <dbReference type="SAM" id="MobiDB-lite"/>
    </source>
</evidence>
<dbReference type="PANTHER" id="PTHR11921:SF29">
    <property type="entry name" value="SUCCINATE DEHYDROGENASE [UBIQUINONE] IRON-SULFUR SUBUNIT, MITOCHONDRIAL"/>
    <property type="match status" value="1"/>
</dbReference>
<dbReference type="EMBL" id="AMZH03003973">
    <property type="protein sequence ID" value="RRT70551.1"/>
    <property type="molecule type" value="Genomic_DNA"/>
</dbReference>
<accession>A0A427A2X2</accession>
<dbReference type="Proteomes" id="UP000287651">
    <property type="component" value="Unassembled WGS sequence"/>
</dbReference>
<evidence type="ECO:0000313" key="3">
    <source>
        <dbReference type="Proteomes" id="UP000287651"/>
    </source>
</evidence>
<name>A0A427A2X2_ENSVE</name>
<dbReference type="GO" id="GO:0005739">
    <property type="term" value="C:mitochondrion"/>
    <property type="evidence" value="ECO:0007669"/>
    <property type="project" value="TreeGrafter"/>
</dbReference>
<dbReference type="GO" id="GO:0051536">
    <property type="term" value="F:iron-sulfur cluster binding"/>
    <property type="evidence" value="ECO:0007669"/>
    <property type="project" value="InterPro"/>
</dbReference>
<organism evidence="2 3">
    <name type="scientific">Ensete ventricosum</name>
    <name type="common">Abyssinian banana</name>
    <name type="synonym">Musa ensete</name>
    <dbReference type="NCBI Taxonomy" id="4639"/>
    <lineage>
        <taxon>Eukaryota</taxon>
        <taxon>Viridiplantae</taxon>
        <taxon>Streptophyta</taxon>
        <taxon>Embryophyta</taxon>
        <taxon>Tracheophyta</taxon>
        <taxon>Spermatophyta</taxon>
        <taxon>Magnoliopsida</taxon>
        <taxon>Liliopsida</taxon>
        <taxon>Zingiberales</taxon>
        <taxon>Musaceae</taxon>
        <taxon>Ensete</taxon>
    </lineage>
</organism>
<evidence type="ECO:0000313" key="2">
    <source>
        <dbReference type="EMBL" id="RRT70551.1"/>
    </source>
</evidence>
<dbReference type="GO" id="GO:0022904">
    <property type="term" value="P:respiratory electron transport chain"/>
    <property type="evidence" value="ECO:0007669"/>
    <property type="project" value="TreeGrafter"/>
</dbReference>
<gene>
    <name evidence="2" type="ORF">B296_00035107</name>
</gene>
<protein>
    <submittedName>
        <fullName evidence="2">Uncharacterized protein</fullName>
    </submittedName>
</protein>
<dbReference type="Gene3D" id="1.10.1060.10">
    <property type="entry name" value="Alpha-helical ferredoxin"/>
    <property type="match status" value="1"/>
</dbReference>
<dbReference type="GO" id="GO:0009060">
    <property type="term" value="P:aerobic respiration"/>
    <property type="evidence" value="ECO:0007669"/>
    <property type="project" value="TreeGrafter"/>
</dbReference>
<dbReference type="InterPro" id="IPR050573">
    <property type="entry name" value="SDH/FRD_Iron-Sulfur"/>
</dbReference>
<dbReference type="AlphaFoldDB" id="A0A427A2X2"/>
<feature type="region of interest" description="Disordered" evidence="1">
    <location>
        <begin position="1"/>
        <end position="20"/>
    </location>
</feature>
<dbReference type="PANTHER" id="PTHR11921">
    <property type="entry name" value="SUCCINATE DEHYDROGENASE IRON-SULFUR PROTEIN"/>
    <property type="match status" value="1"/>
</dbReference>
<dbReference type="InterPro" id="IPR009051">
    <property type="entry name" value="Helical_ferredxn"/>
</dbReference>
<proteinExistence type="predicted"/>